<dbReference type="Proteomes" id="UP001190700">
    <property type="component" value="Unassembled WGS sequence"/>
</dbReference>
<dbReference type="AlphaFoldDB" id="A0AAE0KNZ4"/>
<feature type="non-terminal residue" evidence="1">
    <location>
        <position position="1"/>
    </location>
</feature>
<proteinExistence type="predicted"/>
<name>A0AAE0KNZ4_9CHLO</name>
<organism evidence="1 2">
    <name type="scientific">Cymbomonas tetramitiformis</name>
    <dbReference type="NCBI Taxonomy" id="36881"/>
    <lineage>
        <taxon>Eukaryota</taxon>
        <taxon>Viridiplantae</taxon>
        <taxon>Chlorophyta</taxon>
        <taxon>Pyramimonadophyceae</taxon>
        <taxon>Pyramimonadales</taxon>
        <taxon>Pyramimonadaceae</taxon>
        <taxon>Cymbomonas</taxon>
    </lineage>
</organism>
<sequence length="251" mass="27443">PEPDALQKFEEEVVWRVEAQEMLQPQAANVVGALVKMGHVPEKLLMAVRGKMPQEQQGEAGAAGTFVAELRRLAGASASQRLPPNSCELLELVEQVPTMLPGCTGQELSTIMISLATLEATVDEGTLLQFESAAEAGLATFAPQSISTLLLGFATFQHTPGEVPMKKFCDRIEESIEFFETEDLVATVWAFWMLRHNPGSKVLHALESQVEVKLESFDERDAYATLEAFYELGHALDPVLLGKMKALTGQT</sequence>
<comment type="caution">
    <text evidence="1">The sequence shown here is derived from an EMBL/GenBank/DDBJ whole genome shotgun (WGS) entry which is preliminary data.</text>
</comment>
<keyword evidence="2" id="KW-1185">Reference proteome</keyword>
<evidence type="ECO:0000313" key="2">
    <source>
        <dbReference type="Proteomes" id="UP001190700"/>
    </source>
</evidence>
<gene>
    <name evidence="1" type="ORF">CYMTET_35577</name>
</gene>
<dbReference type="EMBL" id="LGRX02022844">
    <property type="protein sequence ID" value="KAK3255230.1"/>
    <property type="molecule type" value="Genomic_DNA"/>
</dbReference>
<reference evidence="1 2" key="1">
    <citation type="journal article" date="2015" name="Genome Biol. Evol.">
        <title>Comparative Genomics of a Bacterivorous Green Alga Reveals Evolutionary Causalities and Consequences of Phago-Mixotrophic Mode of Nutrition.</title>
        <authorList>
            <person name="Burns J.A."/>
            <person name="Paasch A."/>
            <person name="Narechania A."/>
            <person name="Kim E."/>
        </authorList>
    </citation>
    <scope>NUCLEOTIDE SEQUENCE [LARGE SCALE GENOMIC DNA]</scope>
    <source>
        <strain evidence="1 2">PLY_AMNH</strain>
    </source>
</reference>
<protein>
    <submittedName>
        <fullName evidence="1">Uncharacterized protein</fullName>
    </submittedName>
</protein>
<accession>A0AAE0KNZ4</accession>
<evidence type="ECO:0000313" key="1">
    <source>
        <dbReference type="EMBL" id="KAK3255230.1"/>
    </source>
</evidence>